<feature type="region of interest" description="Disordered" evidence="1">
    <location>
        <begin position="35"/>
        <end position="87"/>
    </location>
</feature>
<reference evidence="3" key="1">
    <citation type="submission" date="2021-01" db="EMBL/GenBank/DDBJ databases">
        <authorList>
            <person name="Corre E."/>
            <person name="Pelletier E."/>
            <person name="Niang G."/>
            <person name="Scheremetjew M."/>
            <person name="Finn R."/>
            <person name="Kale V."/>
            <person name="Holt S."/>
            <person name="Cochrane G."/>
            <person name="Meng A."/>
            <person name="Brown T."/>
            <person name="Cohen L."/>
        </authorList>
    </citation>
    <scope>NUCLEOTIDE SEQUENCE</scope>
    <source>
        <strain evidence="3">CCMP645</strain>
    </source>
</reference>
<evidence type="ECO:0000259" key="2">
    <source>
        <dbReference type="Pfam" id="PF20179"/>
    </source>
</evidence>
<dbReference type="Pfam" id="PF20179">
    <property type="entry name" value="MSS51_C"/>
    <property type="match status" value="1"/>
</dbReference>
<feature type="compositionally biased region" description="Polar residues" evidence="1">
    <location>
        <begin position="35"/>
        <end position="74"/>
    </location>
</feature>
<dbReference type="AlphaFoldDB" id="A0A7S4BE74"/>
<dbReference type="PANTHER" id="PTHR28069:SF1">
    <property type="entry name" value="PROTEIN MSS51, MITOCHONDRIAL"/>
    <property type="match status" value="1"/>
</dbReference>
<evidence type="ECO:0000313" key="3">
    <source>
        <dbReference type="EMBL" id="CAE0761988.1"/>
    </source>
</evidence>
<feature type="domain" description="Mitochondrial splicing suppressor 51-like C-terminal" evidence="2">
    <location>
        <begin position="163"/>
        <end position="333"/>
    </location>
</feature>
<dbReference type="EMBL" id="HBIZ01023090">
    <property type="protein sequence ID" value="CAE0761988.1"/>
    <property type="molecule type" value="Transcribed_RNA"/>
</dbReference>
<sequence length="401" mass="43854">MGKISQASALIQLVQTSKGTVWIFKPDALRKTKTSAKSSNGALMQQAAKASTANTSQQAGEDGTRSQAQGSCKQHSGKKTKMESTDAARHFEDEPAAGLCVGTLRWDASARFPPLSAWPSVAPTPHRPFALTDWRSYVEARFEPDAHGTIRLDPLALDGLSYPLSLLRALQVLRLRPPSPGPLNLLVIGASSKAEERVWRESNYWQELQHFLPATHLYFVGPEISADRHRVVDERSATLRATSYKGTVGQLLEEESHLTPANSVVVGFNTGMGSGLWPLMKSWLPDLLLLVRSRFVAIFTCANDWSDLRGEVEVFKTLHAHFALKPQRNPFKAATIVHEPGDGPRSEWSCSSCFVYAVHGCEDGGPMPPAPGSASSVGALRRKLKRFAQSHLQTQTPSPMP</sequence>
<organism evidence="3">
    <name type="scientific">Chrysotila carterae</name>
    <name type="common">Marine alga</name>
    <name type="synonym">Syracosphaera carterae</name>
    <dbReference type="NCBI Taxonomy" id="13221"/>
    <lineage>
        <taxon>Eukaryota</taxon>
        <taxon>Haptista</taxon>
        <taxon>Haptophyta</taxon>
        <taxon>Prymnesiophyceae</taxon>
        <taxon>Isochrysidales</taxon>
        <taxon>Isochrysidaceae</taxon>
        <taxon>Chrysotila</taxon>
    </lineage>
</organism>
<protein>
    <recommendedName>
        <fullName evidence="2">Mitochondrial splicing suppressor 51-like C-terminal domain-containing protein</fullName>
    </recommendedName>
</protein>
<proteinExistence type="predicted"/>
<evidence type="ECO:0000256" key="1">
    <source>
        <dbReference type="SAM" id="MobiDB-lite"/>
    </source>
</evidence>
<name>A0A7S4BE74_CHRCT</name>
<gene>
    <name evidence="3" type="ORF">PCAR00345_LOCUS14600</name>
</gene>
<dbReference type="PANTHER" id="PTHR28069">
    <property type="entry name" value="GH20023P"/>
    <property type="match status" value="1"/>
</dbReference>
<accession>A0A7S4BE74</accession>
<dbReference type="InterPro" id="IPR046824">
    <property type="entry name" value="Mss51-like_C"/>
</dbReference>